<keyword evidence="4" id="KW-1185">Reference proteome</keyword>
<feature type="compositionally biased region" description="Polar residues" evidence="1">
    <location>
        <begin position="180"/>
        <end position="194"/>
    </location>
</feature>
<feature type="domain" description="DUF4939" evidence="2">
    <location>
        <begin position="69"/>
        <end position="160"/>
    </location>
</feature>
<dbReference type="Proteomes" id="UP000261500">
    <property type="component" value="Unplaced"/>
</dbReference>
<organism evidence="3 4">
    <name type="scientific">Poecilia latipinna</name>
    <name type="common">sailfin molly</name>
    <dbReference type="NCBI Taxonomy" id="48699"/>
    <lineage>
        <taxon>Eukaryota</taxon>
        <taxon>Metazoa</taxon>
        <taxon>Chordata</taxon>
        <taxon>Craniata</taxon>
        <taxon>Vertebrata</taxon>
        <taxon>Euteleostomi</taxon>
        <taxon>Actinopterygii</taxon>
        <taxon>Neopterygii</taxon>
        <taxon>Teleostei</taxon>
        <taxon>Neoteleostei</taxon>
        <taxon>Acanthomorphata</taxon>
        <taxon>Ovalentaria</taxon>
        <taxon>Atherinomorphae</taxon>
        <taxon>Cyprinodontiformes</taxon>
        <taxon>Poeciliidae</taxon>
        <taxon>Poeciliinae</taxon>
        <taxon>Poecilia</taxon>
    </lineage>
</organism>
<dbReference type="Ensembl" id="ENSPLAT00000001543.1">
    <property type="protein sequence ID" value="ENSPLAP00000009242.1"/>
    <property type="gene ID" value="ENSPLAG00000011956.1"/>
</dbReference>
<protein>
    <recommendedName>
        <fullName evidence="2">DUF4939 domain-containing protein</fullName>
    </recommendedName>
</protein>
<dbReference type="InterPro" id="IPR032549">
    <property type="entry name" value="DUF4939"/>
</dbReference>
<dbReference type="GeneTree" id="ENSGT00940000173342"/>
<evidence type="ECO:0000259" key="2">
    <source>
        <dbReference type="Pfam" id="PF16297"/>
    </source>
</evidence>
<accession>A0A3B3U9E7</accession>
<proteinExistence type="predicted"/>
<dbReference type="AlphaFoldDB" id="A0A3B3U9E7"/>
<evidence type="ECO:0000313" key="3">
    <source>
        <dbReference type="Ensembl" id="ENSPLAP00000009242.1"/>
    </source>
</evidence>
<feature type="region of interest" description="Disordered" evidence="1">
    <location>
        <begin position="158"/>
        <end position="194"/>
    </location>
</feature>
<evidence type="ECO:0000313" key="4">
    <source>
        <dbReference type="Proteomes" id="UP000261500"/>
    </source>
</evidence>
<name>A0A3B3U9E7_9TELE</name>
<sequence>CILRQEGATERADKLLTLFAEVRANSRAVLKDKNLKVEPDLKTRMELQPERIGPGLNPTEEQVGTTQSAFSDCLLPNPPRFDGDPKKCRGFLMQCTIQFNHSPHRFIHDSAKISYIIAHLSDRALDWAEVKFSSSPDYNCTFSEFITELKQTFNQDTDKKPFRDASAVSHPPTPGPSPASLRQLSPQSGTTYLHPSSSVCFSSENRALGH</sequence>
<reference evidence="3" key="1">
    <citation type="submission" date="2025-08" db="UniProtKB">
        <authorList>
            <consortium name="Ensembl"/>
        </authorList>
    </citation>
    <scope>IDENTIFICATION</scope>
</reference>
<dbReference type="Pfam" id="PF16297">
    <property type="entry name" value="DUF4939"/>
    <property type="match status" value="1"/>
</dbReference>
<evidence type="ECO:0000256" key="1">
    <source>
        <dbReference type="SAM" id="MobiDB-lite"/>
    </source>
</evidence>
<dbReference type="STRING" id="48699.ENSPLAP00000009242"/>
<reference evidence="3" key="2">
    <citation type="submission" date="2025-09" db="UniProtKB">
        <authorList>
            <consortium name="Ensembl"/>
        </authorList>
    </citation>
    <scope>IDENTIFICATION</scope>
</reference>